<evidence type="ECO:0000256" key="2">
    <source>
        <dbReference type="SAM" id="Phobius"/>
    </source>
</evidence>
<feature type="transmembrane region" description="Helical" evidence="2">
    <location>
        <begin position="97"/>
        <end position="115"/>
    </location>
</feature>
<evidence type="ECO:0000313" key="3">
    <source>
        <dbReference type="EMBL" id="KAK8231870.1"/>
    </source>
</evidence>
<accession>A0ABR1YJS8</accession>
<organism evidence="3 4">
    <name type="scientific">Phyllosticta capitalensis</name>
    <dbReference type="NCBI Taxonomy" id="121624"/>
    <lineage>
        <taxon>Eukaryota</taxon>
        <taxon>Fungi</taxon>
        <taxon>Dikarya</taxon>
        <taxon>Ascomycota</taxon>
        <taxon>Pezizomycotina</taxon>
        <taxon>Dothideomycetes</taxon>
        <taxon>Dothideomycetes incertae sedis</taxon>
        <taxon>Botryosphaeriales</taxon>
        <taxon>Phyllostictaceae</taxon>
        <taxon>Phyllosticta</taxon>
    </lineage>
</organism>
<keyword evidence="2" id="KW-1133">Transmembrane helix</keyword>
<proteinExistence type="predicted"/>
<dbReference type="PANTHER" id="PTHR35041:SF6">
    <property type="entry name" value="FORMYLMETHIONINE DEFORMYLASE-LIKE PROTEIN-RELATED"/>
    <property type="match status" value="1"/>
</dbReference>
<evidence type="ECO:0000313" key="4">
    <source>
        <dbReference type="Proteomes" id="UP001492380"/>
    </source>
</evidence>
<feature type="transmembrane region" description="Helical" evidence="2">
    <location>
        <begin position="521"/>
        <end position="544"/>
    </location>
</feature>
<dbReference type="PANTHER" id="PTHR35041">
    <property type="entry name" value="MEDIATOR OF RNA POLYMERASE II TRANSCRIPTION SUBUNIT 1"/>
    <property type="match status" value="1"/>
</dbReference>
<name>A0ABR1YJS8_9PEZI</name>
<feature type="transmembrane region" description="Helical" evidence="2">
    <location>
        <begin position="199"/>
        <end position="221"/>
    </location>
</feature>
<feature type="compositionally biased region" description="Basic and acidic residues" evidence="1">
    <location>
        <begin position="7"/>
        <end position="25"/>
    </location>
</feature>
<keyword evidence="4" id="KW-1185">Reference proteome</keyword>
<reference evidence="3 4" key="1">
    <citation type="submission" date="2024-04" db="EMBL/GenBank/DDBJ databases">
        <title>Phyllosticta paracitricarpa is synonymous to the EU quarantine fungus P. citricarpa based on phylogenomic analyses.</title>
        <authorList>
            <consortium name="Lawrence Berkeley National Laboratory"/>
            <person name="Van Ingen-Buijs V.A."/>
            <person name="Van Westerhoven A.C."/>
            <person name="Haridas S."/>
            <person name="Skiadas P."/>
            <person name="Martin F."/>
            <person name="Groenewald J.Z."/>
            <person name="Crous P.W."/>
            <person name="Seidl M.F."/>
        </authorList>
    </citation>
    <scope>NUCLEOTIDE SEQUENCE [LARGE SCALE GENOMIC DNA]</scope>
    <source>
        <strain evidence="3 4">CBS 123374</strain>
    </source>
</reference>
<dbReference type="Proteomes" id="UP001492380">
    <property type="component" value="Unassembled WGS sequence"/>
</dbReference>
<keyword evidence="2" id="KW-0812">Transmembrane</keyword>
<gene>
    <name evidence="3" type="ORF">HDK90DRAFT_289386</name>
</gene>
<feature type="transmembrane region" description="Helical" evidence="2">
    <location>
        <begin position="135"/>
        <end position="157"/>
    </location>
</feature>
<sequence>MAGLTHFQERTTPEGHDRPEARDDAPSLQSKSSSSTLVDSRSNSPLSRHTSNGAFRFDFVNTQKPDSSQPKTNSIVQVAPVALAPVASQNIHWKSPALMAGFFVAGVCFALGHHLHYQNLEGQIVGSATTQQWAIRFGTVFAFLSKAYLAAAVGIAFTQRLWVTVKKEPISLRNLDNVFSLTTDPASFFSFEVLSRAKILCILAACMWCIPIVATITPATLSVRSGTLSNSTMALAPFPVFHNLDSWANSAGAGFPSTATAAVNRILAATSSSMSILPFAAPFPNSSYTINFYGPAMKCDNLSTASADGIDLGDAKSLQDAFNQTLAPSYWDMSYYFADSTWKETLKTTHLFVYVQDSPAQKYSCHLWNASYEVLFQFNDGVQSTRIKNLTYISPTNYQRLLMNEYAPGTLSYWSMFDAMSEVLSSRFGVGSTDDFYFTDSTILQTGVAACPPLLDYKYYMGPYYSSWMCRNGSVDKAIEDLSHNFTLSLLSSDMFSTKSNVNVTVVSNANYYEYNRTNLLLAYAVAIVVALASTGVGVAAYFVNGYSASTSFSSIIATTRNPDLDQMARGACLGSQPLPKELGGAKLRYGILKTDDDTLHAAFGLEESTTRLRKGDVCS</sequence>
<evidence type="ECO:0008006" key="5">
    <source>
        <dbReference type="Google" id="ProtNLM"/>
    </source>
</evidence>
<dbReference type="EMBL" id="JBBWRZ010000007">
    <property type="protein sequence ID" value="KAK8231870.1"/>
    <property type="molecule type" value="Genomic_DNA"/>
</dbReference>
<evidence type="ECO:0000256" key="1">
    <source>
        <dbReference type="SAM" id="MobiDB-lite"/>
    </source>
</evidence>
<feature type="compositionally biased region" description="Low complexity" evidence="1">
    <location>
        <begin position="27"/>
        <end position="44"/>
    </location>
</feature>
<keyword evidence="2" id="KW-0472">Membrane</keyword>
<comment type="caution">
    <text evidence="3">The sequence shown here is derived from an EMBL/GenBank/DDBJ whole genome shotgun (WGS) entry which is preliminary data.</text>
</comment>
<protein>
    <recommendedName>
        <fullName evidence="5">Formylmethionine deformylase-like protein</fullName>
    </recommendedName>
</protein>
<feature type="region of interest" description="Disordered" evidence="1">
    <location>
        <begin position="1"/>
        <end position="50"/>
    </location>
</feature>